<evidence type="ECO:0000256" key="1">
    <source>
        <dbReference type="SAM" id="MobiDB-lite"/>
    </source>
</evidence>
<name>A0A9Q3EAV1_9BASI</name>
<dbReference type="AlphaFoldDB" id="A0A9Q3EAV1"/>
<gene>
    <name evidence="2" type="ORF">O181_054022</name>
</gene>
<protein>
    <submittedName>
        <fullName evidence="2">Uncharacterized protein</fullName>
    </submittedName>
</protein>
<feature type="region of interest" description="Disordered" evidence="1">
    <location>
        <begin position="53"/>
        <end position="101"/>
    </location>
</feature>
<organism evidence="2 3">
    <name type="scientific">Austropuccinia psidii MF-1</name>
    <dbReference type="NCBI Taxonomy" id="1389203"/>
    <lineage>
        <taxon>Eukaryota</taxon>
        <taxon>Fungi</taxon>
        <taxon>Dikarya</taxon>
        <taxon>Basidiomycota</taxon>
        <taxon>Pucciniomycotina</taxon>
        <taxon>Pucciniomycetes</taxon>
        <taxon>Pucciniales</taxon>
        <taxon>Sphaerophragmiaceae</taxon>
        <taxon>Austropuccinia</taxon>
    </lineage>
</organism>
<evidence type="ECO:0000313" key="2">
    <source>
        <dbReference type="EMBL" id="MBW0514307.1"/>
    </source>
</evidence>
<reference evidence="2" key="1">
    <citation type="submission" date="2021-03" db="EMBL/GenBank/DDBJ databases">
        <title>Draft genome sequence of rust myrtle Austropuccinia psidii MF-1, a brazilian biotype.</title>
        <authorList>
            <person name="Quecine M.C."/>
            <person name="Pachon D.M.R."/>
            <person name="Bonatelli M.L."/>
            <person name="Correr F.H."/>
            <person name="Franceschini L.M."/>
            <person name="Leite T.F."/>
            <person name="Margarido G.R.A."/>
            <person name="Almeida C.A."/>
            <person name="Ferrarezi J.A."/>
            <person name="Labate C.A."/>
        </authorList>
    </citation>
    <scope>NUCLEOTIDE SEQUENCE</scope>
    <source>
        <strain evidence="2">MF-1</strain>
    </source>
</reference>
<sequence>MSNSISSNSSSTVGVLVDSLMDRNTVVDTCLQASGSIPSMWKESTLGMISPSKRFGEREQRSFRVEQNKVIDSESPEKDEGNYMLKHLPKREATSSSEVEE</sequence>
<accession>A0A9Q3EAV1</accession>
<feature type="compositionally biased region" description="Basic and acidic residues" evidence="1">
    <location>
        <begin position="54"/>
        <end position="81"/>
    </location>
</feature>
<keyword evidence="3" id="KW-1185">Reference proteome</keyword>
<dbReference type="EMBL" id="AVOT02023930">
    <property type="protein sequence ID" value="MBW0514307.1"/>
    <property type="molecule type" value="Genomic_DNA"/>
</dbReference>
<evidence type="ECO:0000313" key="3">
    <source>
        <dbReference type="Proteomes" id="UP000765509"/>
    </source>
</evidence>
<proteinExistence type="predicted"/>
<dbReference type="Proteomes" id="UP000765509">
    <property type="component" value="Unassembled WGS sequence"/>
</dbReference>
<comment type="caution">
    <text evidence="2">The sequence shown here is derived from an EMBL/GenBank/DDBJ whole genome shotgun (WGS) entry which is preliminary data.</text>
</comment>